<evidence type="ECO:0000256" key="6">
    <source>
        <dbReference type="PROSITE-ProRule" id="PRU00070"/>
    </source>
</evidence>
<evidence type="ECO:0000259" key="8">
    <source>
        <dbReference type="PROSITE" id="PS50809"/>
    </source>
</evidence>
<dbReference type="InterPro" id="IPR005173">
    <property type="entry name" value="DMA"/>
</dbReference>
<keyword evidence="2 6" id="KW-0479">Metal-binding</keyword>
<keyword evidence="10" id="KW-1185">Reference proteome</keyword>
<dbReference type="InterPro" id="IPR009060">
    <property type="entry name" value="UBA-like_sf"/>
</dbReference>
<dbReference type="PROSITE" id="PS40000">
    <property type="entry name" value="DM_1"/>
    <property type="match status" value="1"/>
</dbReference>
<feature type="compositionally biased region" description="Polar residues" evidence="7">
    <location>
        <begin position="1"/>
        <end position="15"/>
    </location>
</feature>
<name>A0ABR0A381_9CRUS</name>
<comment type="similarity">
    <text evidence="1">Belongs to the DMRT family.</text>
</comment>
<keyword evidence="5 6" id="KW-0539">Nucleus</keyword>
<dbReference type="PANTHER" id="PTHR12322">
    <property type="entry name" value="DOUBLESEX AND MAB-3 RELATED TRANSCRIPTION FACTOR DMRT"/>
    <property type="match status" value="1"/>
</dbReference>
<dbReference type="InterPro" id="IPR026607">
    <property type="entry name" value="DMRT"/>
</dbReference>
<gene>
    <name evidence="9" type="ORF">OUZ56_001425</name>
</gene>
<feature type="region of interest" description="Disordered" evidence="7">
    <location>
        <begin position="103"/>
        <end position="130"/>
    </location>
</feature>
<dbReference type="Gene3D" id="4.10.1040.10">
    <property type="entry name" value="DM DNA-binding domain"/>
    <property type="match status" value="1"/>
</dbReference>
<comment type="subcellular location">
    <subcellularLocation>
        <location evidence="6">Nucleus</location>
    </subcellularLocation>
</comment>
<evidence type="ECO:0000256" key="3">
    <source>
        <dbReference type="ARBA" id="ARBA00022833"/>
    </source>
</evidence>
<evidence type="ECO:0000256" key="1">
    <source>
        <dbReference type="ARBA" id="ARBA00006834"/>
    </source>
</evidence>
<organism evidence="9 10">
    <name type="scientific">Daphnia magna</name>
    <dbReference type="NCBI Taxonomy" id="35525"/>
    <lineage>
        <taxon>Eukaryota</taxon>
        <taxon>Metazoa</taxon>
        <taxon>Ecdysozoa</taxon>
        <taxon>Arthropoda</taxon>
        <taxon>Crustacea</taxon>
        <taxon>Branchiopoda</taxon>
        <taxon>Diplostraca</taxon>
        <taxon>Cladocera</taxon>
        <taxon>Anomopoda</taxon>
        <taxon>Daphniidae</taxon>
        <taxon>Daphnia</taxon>
    </lineage>
</organism>
<evidence type="ECO:0000313" key="10">
    <source>
        <dbReference type="Proteomes" id="UP001234178"/>
    </source>
</evidence>
<dbReference type="InterPro" id="IPR001275">
    <property type="entry name" value="DM_DNA-bd"/>
</dbReference>
<reference evidence="9 10" key="1">
    <citation type="journal article" date="2023" name="Nucleic Acids Res.">
        <title>The hologenome of Daphnia magna reveals possible DNA methylation and microbiome-mediated evolution of the host genome.</title>
        <authorList>
            <person name="Chaturvedi A."/>
            <person name="Li X."/>
            <person name="Dhandapani V."/>
            <person name="Marshall H."/>
            <person name="Kissane S."/>
            <person name="Cuenca-Cambronero M."/>
            <person name="Asole G."/>
            <person name="Calvet F."/>
            <person name="Ruiz-Romero M."/>
            <person name="Marangio P."/>
            <person name="Guigo R."/>
            <person name="Rago D."/>
            <person name="Mirbahai L."/>
            <person name="Eastwood N."/>
            <person name="Colbourne J.K."/>
            <person name="Zhou J."/>
            <person name="Mallon E."/>
            <person name="Orsini L."/>
        </authorList>
    </citation>
    <scope>NUCLEOTIDE SEQUENCE [LARGE SCALE GENOMIC DNA]</scope>
    <source>
        <strain evidence="9">LRV0_1</strain>
    </source>
</reference>
<dbReference type="SUPFAM" id="SSF82927">
    <property type="entry name" value="Cysteine-rich DNA binding domain, (DM domain)"/>
    <property type="match status" value="1"/>
</dbReference>
<comment type="caution">
    <text evidence="9">The sequence shown here is derived from an EMBL/GenBank/DDBJ whole genome shotgun (WGS) entry which is preliminary data.</text>
</comment>
<protein>
    <recommendedName>
        <fullName evidence="8">DM domain-containing protein</fullName>
    </recommendedName>
</protein>
<proteinExistence type="inferred from homology"/>
<dbReference type="CDD" id="cd14417">
    <property type="entry name" value="CUE_DMA_DMRTA1"/>
    <property type="match status" value="1"/>
</dbReference>
<dbReference type="SMART" id="SM00301">
    <property type="entry name" value="DM"/>
    <property type="match status" value="1"/>
</dbReference>
<feature type="region of interest" description="Disordered" evidence="7">
    <location>
        <begin position="1"/>
        <end position="23"/>
    </location>
</feature>
<feature type="DNA-binding region" description="DM" evidence="6">
    <location>
        <begin position="33"/>
        <end position="80"/>
    </location>
</feature>
<evidence type="ECO:0000256" key="5">
    <source>
        <dbReference type="ARBA" id="ARBA00023242"/>
    </source>
</evidence>
<keyword evidence="4 6" id="KW-0238">DNA-binding</keyword>
<feature type="region of interest" description="Disordered" evidence="7">
    <location>
        <begin position="381"/>
        <end position="400"/>
    </location>
</feature>
<dbReference type="SUPFAM" id="SSF46934">
    <property type="entry name" value="UBA-like"/>
    <property type="match status" value="1"/>
</dbReference>
<dbReference type="Pfam" id="PF03474">
    <property type="entry name" value="DMA"/>
    <property type="match status" value="1"/>
</dbReference>
<dbReference type="Pfam" id="PF00751">
    <property type="entry name" value="DM"/>
    <property type="match status" value="1"/>
</dbReference>
<dbReference type="EMBL" id="JAOYFB010000036">
    <property type="protein sequence ID" value="KAK4019403.1"/>
    <property type="molecule type" value="Genomic_DNA"/>
</dbReference>
<dbReference type="Proteomes" id="UP001234178">
    <property type="component" value="Unassembled WGS sequence"/>
</dbReference>
<dbReference type="PANTHER" id="PTHR12322:SF118">
    <property type="entry name" value="DM DOMAIN-CONTAINING PROTEIN"/>
    <property type="match status" value="1"/>
</dbReference>
<evidence type="ECO:0000256" key="4">
    <source>
        <dbReference type="ARBA" id="ARBA00023125"/>
    </source>
</evidence>
<accession>A0ABR0A381</accession>
<sequence length="440" mass="47017">METSNSSKSAMSINNGSASCSSSGGAALRRPKCARCRNHGVISWLKGHKRHCRFKDCLCVKCNLIAERQRVMAAQVALKRQQATEDAIALGLRSVATGTRMPFLPPGPIFGGRDSPKKEDTLDESMYNSGSDDEELQAIGQEHQQRTVEKVLNLALNNNDDPEITESPAGTNKERILQHHGSLDMLTRVFPFHPKNAVESALENCGGDVAKAVQQLVGHQPNHQSSSTDIVMMTNAEDGTMVTSSKANNGGSNYLMTTSGSNKSAFMPTTSLLSVPEISSPNRSQYGHQMSASVSSSTSMAYPSALRMMPPYPSAAGMMSFLHPSAYFAAAASAAAAAASNPHSYPWLFSSHYRPPSQHHQFQHICLPGCSVCPISTTSGTSSTSSSSSPGEGVGCNPNNSNVKTSTLMLSSSPDRLFKTNIGRNKDLLFQHSSGGNNFP</sequence>
<feature type="domain" description="DM" evidence="8">
    <location>
        <begin position="33"/>
        <end position="80"/>
    </location>
</feature>
<evidence type="ECO:0000256" key="7">
    <source>
        <dbReference type="SAM" id="MobiDB-lite"/>
    </source>
</evidence>
<dbReference type="InterPro" id="IPR036407">
    <property type="entry name" value="DM_DNA-bd_sf"/>
</dbReference>
<keyword evidence="3 6" id="KW-0862">Zinc</keyword>
<evidence type="ECO:0000313" key="9">
    <source>
        <dbReference type="EMBL" id="KAK4019403.1"/>
    </source>
</evidence>
<evidence type="ECO:0000256" key="2">
    <source>
        <dbReference type="ARBA" id="ARBA00022723"/>
    </source>
</evidence>
<dbReference type="PROSITE" id="PS50809">
    <property type="entry name" value="DM_2"/>
    <property type="match status" value="1"/>
</dbReference>